<comment type="similarity">
    <text evidence="4">In the N-terminal section; belongs to the PINc/VapC protein family.</text>
</comment>
<feature type="compositionally biased region" description="Low complexity" evidence="5">
    <location>
        <begin position="96"/>
        <end position="131"/>
    </location>
</feature>
<feature type="region of interest" description="Disordered" evidence="5">
    <location>
        <begin position="64"/>
        <end position="139"/>
    </location>
</feature>
<keyword evidence="3" id="KW-0067">ATP-binding</keyword>
<feature type="domain" description="PIN" evidence="6">
    <location>
        <begin position="145"/>
        <end position="279"/>
    </location>
</feature>
<dbReference type="InterPro" id="IPR029060">
    <property type="entry name" value="PIN-like_dom_sf"/>
</dbReference>
<dbReference type="InterPro" id="IPR003714">
    <property type="entry name" value="PhoH"/>
</dbReference>
<dbReference type="SUPFAM" id="SSF52540">
    <property type="entry name" value="P-loop containing nucleoside triphosphate hydrolases"/>
    <property type="match status" value="1"/>
</dbReference>
<dbReference type="Pfam" id="PF02562">
    <property type="entry name" value="PhoH"/>
    <property type="match status" value="1"/>
</dbReference>
<evidence type="ECO:0000256" key="2">
    <source>
        <dbReference type="ARBA" id="ARBA00022741"/>
    </source>
</evidence>
<evidence type="ECO:0000256" key="3">
    <source>
        <dbReference type="ARBA" id="ARBA00022840"/>
    </source>
</evidence>
<dbReference type="InterPro" id="IPR027417">
    <property type="entry name" value="P-loop_NTPase"/>
</dbReference>
<sequence length="605" mass="66142">MPLPTPPSKLGTLLPPDEFKAKARPAKNARKQGTVGEHAEAAEYGATGGQLNVAEPMTRAANAAATLRSVPAPATASPAAEEASPPVRGRKAKQMAALLRPAPAPTPLARQEAPTGAAPAPATAPSTAKGAGRARKAGPETEVRKLFVLDTNVLMHDPTCLFRFEEHDVYLPMMTLEELDNHKKGMSEVARNARQVSRTLDALVANAGPIGEGLPLSRLGSREALGRLYFQTKLTDIEPVEGLPQGKADNQILGVVRALQRDRVDRQIVLVSKDINMRIKAHALGLPAEDYFNDQVLEDKDLLFSGVRELPQDFWTKHAKGMESWQDTKTGTTYYRVTGPLSPSLLVNEFLYLEPQNGEPTFHAIVRELNGKTALLQTLRDYSHHKNNVWGITARNREQNFALNLLMNPDIDFVTLLGQAGTGKTLVALAAGLAQVLDEKRYNEIIVTRATVPVGEDIGFLPGTEEEKMQPWMGAFDDNLEVLQKTDDSAGEWGRAATQELIRSRLKVKSMNFMRGRTFVDKYLIIDEAQNLTPKQMKTLVTRAGPGTKIVCLGNIAQIDTPYLTEGSSGLTYVVDRFKGWAHSGHVTLARGERSRLADYASDIL</sequence>
<dbReference type="AlphaFoldDB" id="A0A2N7WLV2"/>
<evidence type="ECO:0000313" key="8">
    <source>
        <dbReference type="Proteomes" id="UP000235777"/>
    </source>
</evidence>
<dbReference type="OrthoDB" id="9766527at2"/>
<name>A0A2N7WLV2_9BURK</name>
<accession>A0A2N7WLV2</accession>
<dbReference type="EMBL" id="PNYC01000032">
    <property type="protein sequence ID" value="PMS30407.1"/>
    <property type="molecule type" value="Genomic_DNA"/>
</dbReference>
<dbReference type="STRING" id="863227.GCA_000373005_04161"/>
<evidence type="ECO:0000256" key="4">
    <source>
        <dbReference type="ARBA" id="ARBA00046345"/>
    </source>
</evidence>
<proteinExistence type="inferred from homology"/>
<evidence type="ECO:0000256" key="5">
    <source>
        <dbReference type="SAM" id="MobiDB-lite"/>
    </source>
</evidence>
<feature type="region of interest" description="Disordered" evidence="5">
    <location>
        <begin position="1"/>
        <end position="43"/>
    </location>
</feature>
<dbReference type="Gene3D" id="3.40.50.300">
    <property type="entry name" value="P-loop containing nucleotide triphosphate hydrolases"/>
    <property type="match status" value="1"/>
</dbReference>
<dbReference type="FunFam" id="3.40.50.300:FF:000013">
    <property type="entry name" value="PhoH family ATPase"/>
    <property type="match status" value="1"/>
</dbReference>
<dbReference type="InterPro" id="IPR002716">
    <property type="entry name" value="PIN_dom"/>
</dbReference>
<dbReference type="Proteomes" id="UP000235777">
    <property type="component" value="Unassembled WGS sequence"/>
</dbReference>
<evidence type="ECO:0000256" key="1">
    <source>
        <dbReference type="ARBA" id="ARBA00010393"/>
    </source>
</evidence>
<evidence type="ECO:0000259" key="6">
    <source>
        <dbReference type="SMART" id="SM00670"/>
    </source>
</evidence>
<dbReference type="Gene3D" id="3.40.50.1010">
    <property type="entry name" value="5'-nuclease"/>
    <property type="match status" value="1"/>
</dbReference>
<protein>
    <submittedName>
        <fullName evidence="7">PhoH family protein</fullName>
    </submittedName>
</protein>
<keyword evidence="8" id="KW-1185">Reference proteome</keyword>
<dbReference type="GO" id="GO:0005524">
    <property type="term" value="F:ATP binding"/>
    <property type="evidence" value="ECO:0007669"/>
    <property type="project" value="UniProtKB-KW"/>
</dbReference>
<dbReference type="RefSeq" id="WP_018442758.1">
    <property type="nucleotide sequence ID" value="NZ_KB890192.1"/>
</dbReference>
<organism evidence="7 8">
    <name type="scientific">Trinickia symbiotica</name>
    <dbReference type="NCBI Taxonomy" id="863227"/>
    <lineage>
        <taxon>Bacteria</taxon>
        <taxon>Pseudomonadati</taxon>
        <taxon>Pseudomonadota</taxon>
        <taxon>Betaproteobacteria</taxon>
        <taxon>Burkholderiales</taxon>
        <taxon>Burkholderiaceae</taxon>
        <taxon>Trinickia</taxon>
    </lineage>
</organism>
<dbReference type="SMART" id="SM00670">
    <property type="entry name" value="PINc"/>
    <property type="match status" value="1"/>
</dbReference>
<dbReference type="InterPro" id="IPR051451">
    <property type="entry name" value="PhoH2-like"/>
</dbReference>
<feature type="compositionally biased region" description="Low complexity" evidence="5">
    <location>
        <begin position="71"/>
        <end position="86"/>
    </location>
</feature>
<evidence type="ECO:0000313" key="7">
    <source>
        <dbReference type="EMBL" id="PMS30407.1"/>
    </source>
</evidence>
<dbReference type="Pfam" id="PF13638">
    <property type="entry name" value="PIN_4"/>
    <property type="match status" value="1"/>
</dbReference>
<dbReference type="CDD" id="cd09883">
    <property type="entry name" value="PIN_VapC_PhoHL-ATPase"/>
    <property type="match status" value="1"/>
</dbReference>
<keyword evidence="2" id="KW-0547">Nucleotide-binding</keyword>
<dbReference type="SUPFAM" id="SSF88723">
    <property type="entry name" value="PIN domain-like"/>
    <property type="match status" value="1"/>
</dbReference>
<comment type="similarity">
    <text evidence="1">Belongs to the PhoH family.</text>
</comment>
<dbReference type="PANTHER" id="PTHR30473">
    <property type="entry name" value="PROTEIN PHOH"/>
    <property type="match status" value="1"/>
</dbReference>
<dbReference type="GO" id="GO:0005829">
    <property type="term" value="C:cytosol"/>
    <property type="evidence" value="ECO:0007669"/>
    <property type="project" value="TreeGrafter"/>
</dbReference>
<comment type="caution">
    <text evidence="7">The sequence shown here is derived from an EMBL/GenBank/DDBJ whole genome shotgun (WGS) entry which is preliminary data.</text>
</comment>
<reference evidence="7 8" key="1">
    <citation type="submission" date="2018-01" db="EMBL/GenBank/DDBJ databases">
        <title>Whole genome analyses suggest that Burkholderia sensu lato contains two further novel genera in the rhizoxinica-symbiotica group Mycetohabitans gen. nov., and Trinickia gen. nov.: implications for the evolution of diazotrophy and nodulation in the Burkholderiaceae.</title>
        <authorList>
            <person name="Estrada-de los Santos P."/>
            <person name="Palmer M."/>
            <person name="Chavez-Ramirez B."/>
            <person name="Beukes C."/>
            <person name="Steenkamp E.T."/>
            <person name="Hirsch A.M."/>
            <person name="Manyaka P."/>
            <person name="Maluk M."/>
            <person name="Lafos M."/>
            <person name="Crook M."/>
            <person name="Gross E."/>
            <person name="Simon M.F."/>
            <person name="Bueno dos Reis Junior F."/>
            <person name="Poole P.S."/>
            <person name="Venter S.N."/>
            <person name="James E.K."/>
        </authorList>
    </citation>
    <scope>NUCLEOTIDE SEQUENCE [LARGE SCALE GENOMIC DNA]</scope>
    <source>
        <strain evidence="7 8">JPY 581</strain>
    </source>
</reference>
<gene>
    <name evidence="7" type="ORF">C0Z20_29995</name>
</gene>
<dbReference type="PANTHER" id="PTHR30473:SF2">
    <property type="entry name" value="PIN DOMAIN-CONTAINING PROTEIN"/>
    <property type="match status" value="1"/>
</dbReference>